<dbReference type="RefSeq" id="WP_010828539.1">
    <property type="nucleotide sequence ID" value="NZ_KB944851.1"/>
</dbReference>
<organism evidence="3 4">
    <name type="scientific">Enterococcus faecalis ATCC 6055</name>
    <dbReference type="NCBI Taxonomy" id="1169311"/>
    <lineage>
        <taxon>Bacteria</taxon>
        <taxon>Bacillati</taxon>
        <taxon>Bacillota</taxon>
        <taxon>Bacilli</taxon>
        <taxon>Lactobacillales</taxon>
        <taxon>Enterococcaceae</taxon>
        <taxon>Enterococcus</taxon>
    </lineage>
</organism>
<dbReference type="Proteomes" id="UP000013638">
    <property type="component" value="Unassembled WGS sequence"/>
</dbReference>
<dbReference type="AlphaFoldDB" id="R3IDI5"/>
<dbReference type="GO" id="GO:0046872">
    <property type="term" value="F:metal ion binding"/>
    <property type="evidence" value="ECO:0007669"/>
    <property type="project" value="UniProtKB-KW"/>
</dbReference>
<accession>R3IDI5</accession>
<comment type="caution">
    <text evidence="3">The sequence shown here is derived from an EMBL/GenBank/DDBJ whole genome shotgun (WGS) entry which is preliminary data.</text>
</comment>
<name>R3IDI5_ENTFL</name>
<evidence type="ECO:0000313" key="4">
    <source>
        <dbReference type="Proteomes" id="UP000013638"/>
    </source>
</evidence>
<protein>
    <recommendedName>
        <fullName evidence="5">ATPase</fullName>
    </recommendedName>
</protein>
<keyword evidence="1" id="KW-0479">Metal-binding</keyword>
<reference evidence="3 4" key="1">
    <citation type="submission" date="2013-02" db="EMBL/GenBank/DDBJ databases">
        <title>The Genome Sequence of Enterococcus faecalis ATCC_6055.</title>
        <authorList>
            <consortium name="The Broad Institute Genome Sequencing Platform"/>
            <consortium name="The Broad Institute Genome Sequencing Center for Infectious Disease"/>
            <person name="Earl A.M."/>
            <person name="Gilmore M.S."/>
            <person name="Lebreton F."/>
            <person name="Walker B."/>
            <person name="Young S.K."/>
            <person name="Zeng Q."/>
            <person name="Gargeya S."/>
            <person name="Fitzgerald M."/>
            <person name="Haas B."/>
            <person name="Abouelleil A."/>
            <person name="Alvarado L."/>
            <person name="Arachchi H.M."/>
            <person name="Berlin A.M."/>
            <person name="Chapman S.B."/>
            <person name="Dewar J."/>
            <person name="Goldberg J."/>
            <person name="Griggs A."/>
            <person name="Gujja S."/>
            <person name="Hansen M."/>
            <person name="Howarth C."/>
            <person name="Imamovic A."/>
            <person name="Larimer J."/>
            <person name="McCowan C."/>
            <person name="Murphy C."/>
            <person name="Neiman D."/>
            <person name="Pearson M."/>
            <person name="Priest M."/>
            <person name="Roberts A."/>
            <person name="Saif S."/>
            <person name="Shea T."/>
            <person name="Sisk P."/>
            <person name="Sykes S."/>
            <person name="Wortman J."/>
            <person name="Nusbaum C."/>
            <person name="Birren B."/>
        </authorList>
    </citation>
    <scope>NUCLEOTIDE SEQUENCE [LARGE SCALE GENOMIC DNA]</scope>
    <source>
        <strain evidence="3 4">ATCC 6055</strain>
    </source>
</reference>
<dbReference type="Pfam" id="PF13589">
    <property type="entry name" value="HATPase_c_3"/>
    <property type="match status" value="1"/>
</dbReference>
<dbReference type="PANTHER" id="PTHR23337">
    <property type="entry name" value="ZINC FINGER CW-TYPE COILED-COIL DOMAIN PROTEIN 1"/>
    <property type="match status" value="1"/>
</dbReference>
<dbReference type="HOGENOM" id="CLU_037205_0_0_9"/>
<sequence>MSEELVILEPYASSLIESMRSIGYSFETAIADIIDNSISAKATEIKIYQHVKNGIPYIQIIDDGIGMSRSELLDALRLGSKNPTEDREKDDLGRFGLGLKSASFSQCRILTVVSKMNNEIHGFQWDLDIVAKTNRFVVRELDEFEISSFSNLSYLSEREGGTIVQWENFDRINDSTHDLQDELADLMIVAIEHISLIFHRFLNSKLTIQVNNEKVVPKDPFLKNNGGTQERPIEKIKIEGETITLNPYILPHLSKLSVADKRLAGKANEYYKSQGFYLYRNKRLIVWGSYLGVSRKTELGKNLRIQVDIPNSLDYLWEVDVKKSRANVPSIIRKNLSKAIVDGENVSKRVYTFRGNREVTDNESMWSFFSDRDNKFHFEINTENPLYKQLVYTMDDDEYRLFQMYLKTLSENLPIQKIYAEVADGKGNVGVQDENLTEDLKAIVEQVKSIPTVDVKEILKSLLSTEPYKSNDVAVNYINRELGEL</sequence>
<dbReference type="EMBL" id="ASDZ01000007">
    <property type="protein sequence ID" value="EOK15793.1"/>
    <property type="molecule type" value="Genomic_DNA"/>
</dbReference>
<dbReference type="Gene3D" id="3.30.565.10">
    <property type="entry name" value="Histidine kinase-like ATPase, C-terminal domain"/>
    <property type="match status" value="1"/>
</dbReference>
<proteinExistence type="predicted"/>
<dbReference type="SUPFAM" id="SSF55874">
    <property type="entry name" value="ATPase domain of HSP90 chaperone/DNA topoisomerase II/histidine kinase"/>
    <property type="match status" value="1"/>
</dbReference>
<dbReference type="PANTHER" id="PTHR23337:SF3">
    <property type="entry name" value="MORC FAMILY CW-TYPE ZINC FINGER 2"/>
    <property type="match status" value="1"/>
</dbReference>
<dbReference type="InterPro" id="IPR036890">
    <property type="entry name" value="HATPase_C_sf"/>
</dbReference>
<evidence type="ECO:0000313" key="3">
    <source>
        <dbReference type="EMBL" id="EOK15793.1"/>
    </source>
</evidence>
<evidence type="ECO:0000256" key="1">
    <source>
        <dbReference type="ARBA" id="ARBA00022723"/>
    </source>
</evidence>
<dbReference type="PATRIC" id="fig|1169311.3.peg.497"/>
<gene>
    <name evidence="3" type="ORF">WOU_00509</name>
</gene>
<keyword evidence="2" id="KW-0175">Coiled coil</keyword>
<evidence type="ECO:0000256" key="2">
    <source>
        <dbReference type="ARBA" id="ARBA00023054"/>
    </source>
</evidence>
<evidence type="ECO:0008006" key="5">
    <source>
        <dbReference type="Google" id="ProtNLM"/>
    </source>
</evidence>